<feature type="compositionally biased region" description="Polar residues" evidence="1">
    <location>
        <begin position="144"/>
        <end position="160"/>
    </location>
</feature>
<accession>A0AAD9P1A3</accession>
<evidence type="ECO:0000313" key="2">
    <source>
        <dbReference type="EMBL" id="KAK2186204.1"/>
    </source>
</evidence>
<dbReference type="EMBL" id="JAODUO010000210">
    <property type="protein sequence ID" value="KAK2186204.1"/>
    <property type="molecule type" value="Genomic_DNA"/>
</dbReference>
<dbReference type="Proteomes" id="UP001209878">
    <property type="component" value="Unassembled WGS sequence"/>
</dbReference>
<feature type="region of interest" description="Disordered" evidence="1">
    <location>
        <begin position="1"/>
        <end position="66"/>
    </location>
</feature>
<organism evidence="2 3">
    <name type="scientific">Ridgeia piscesae</name>
    <name type="common">Tubeworm</name>
    <dbReference type="NCBI Taxonomy" id="27915"/>
    <lineage>
        <taxon>Eukaryota</taxon>
        <taxon>Metazoa</taxon>
        <taxon>Spiralia</taxon>
        <taxon>Lophotrochozoa</taxon>
        <taxon>Annelida</taxon>
        <taxon>Polychaeta</taxon>
        <taxon>Sedentaria</taxon>
        <taxon>Canalipalpata</taxon>
        <taxon>Sabellida</taxon>
        <taxon>Siboglinidae</taxon>
        <taxon>Ridgeia</taxon>
    </lineage>
</organism>
<sequence>MHAPCCHGWATDKQQQQQQSPAQQQQRQGDAATACASGQSLSGRMPQTGVKSSGVGKQHKHAAGGAANWMARHTNAADFDSRHQGAQMSTLKATCPVHKGHAAKRCGAATEAANCRRFRGATPGKRAGKAAGRPPGHGGKKTPAGSQRSNRNGAVQKRWNGQPTLEIRKARQRRASGVSMMNLSNNANSGRIPPAALVQPANAAGLLGSGWCVIL</sequence>
<name>A0AAD9P1A3_RIDPI</name>
<feature type="region of interest" description="Disordered" evidence="1">
    <location>
        <begin position="120"/>
        <end position="160"/>
    </location>
</feature>
<evidence type="ECO:0000313" key="3">
    <source>
        <dbReference type="Proteomes" id="UP001209878"/>
    </source>
</evidence>
<comment type="caution">
    <text evidence="2">The sequence shown here is derived from an EMBL/GenBank/DDBJ whole genome shotgun (WGS) entry which is preliminary data.</text>
</comment>
<reference evidence="2" key="1">
    <citation type="journal article" date="2023" name="Mol. Biol. Evol.">
        <title>Third-Generation Sequencing Reveals the Adaptive Role of the Epigenome in Three Deep-Sea Polychaetes.</title>
        <authorList>
            <person name="Perez M."/>
            <person name="Aroh O."/>
            <person name="Sun Y."/>
            <person name="Lan Y."/>
            <person name="Juniper S.K."/>
            <person name="Young C.R."/>
            <person name="Angers B."/>
            <person name="Qian P.Y."/>
        </authorList>
    </citation>
    <scope>NUCLEOTIDE SEQUENCE</scope>
    <source>
        <strain evidence="2">R07B-5</strain>
    </source>
</reference>
<proteinExistence type="predicted"/>
<feature type="compositionally biased region" description="Low complexity" evidence="1">
    <location>
        <begin position="14"/>
        <end position="28"/>
    </location>
</feature>
<gene>
    <name evidence="2" type="ORF">NP493_211g03001</name>
</gene>
<protein>
    <submittedName>
        <fullName evidence="2">Uncharacterized protein</fullName>
    </submittedName>
</protein>
<evidence type="ECO:0000256" key="1">
    <source>
        <dbReference type="SAM" id="MobiDB-lite"/>
    </source>
</evidence>
<keyword evidence="3" id="KW-1185">Reference proteome</keyword>
<dbReference type="AlphaFoldDB" id="A0AAD9P1A3"/>